<dbReference type="Proteomes" id="UP000092403">
    <property type="component" value="Unassembled WGS sequence"/>
</dbReference>
<evidence type="ECO:0000313" key="1">
    <source>
        <dbReference type="EMBL" id="KYC45038.1"/>
    </source>
</evidence>
<accession>A0A150IPQ5</accession>
<proteinExistence type="predicted"/>
<sequence length="116" mass="13656">MGSVSGELEEGKWELDTQAYVETYIKEIILVEKEGIENRYRLSLISEEGPCKKCGGIRFRYLAEVWDDQNGWVRLNEFDDNYHCSNDVCDEDGLKPREFEKLFRSIRQNAKRIDLD</sequence>
<dbReference type="Proteomes" id="UP000091929">
    <property type="component" value="Unassembled WGS sequence"/>
</dbReference>
<comment type="caution">
    <text evidence="1">The sequence shown here is derived from an EMBL/GenBank/DDBJ whole genome shotgun (WGS) entry which is preliminary data.</text>
</comment>
<dbReference type="AlphaFoldDB" id="A0A150IJH3"/>
<accession>A0A150IWU6</accession>
<name>A0A150IJH3_9EURY</name>
<evidence type="ECO:0000313" key="5">
    <source>
        <dbReference type="Proteomes" id="UP000092401"/>
    </source>
</evidence>
<reference evidence="4 5" key="1">
    <citation type="journal article" date="2016" name="ISME J.">
        <title>Chasing the elusive Euryarchaeota class WSA2: genomes reveal a uniquely fastidious methyl-reducing methanogen.</title>
        <authorList>
            <person name="Nobu M.K."/>
            <person name="Narihiro T."/>
            <person name="Kuroda K."/>
            <person name="Mei R."/>
            <person name="Liu W.T."/>
        </authorList>
    </citation>
    <scope>NUCLEOTIDE SEQUENCE [LARGE SCALE GENOMIC DNA]</scope>
    <source>
        <strain evidence="1">B03fssc0709_Meth_Bin005</strain>
        <strain evidence="2">B15fssc0709_Meth_Bin003</strain>
        <strain evidence="3">BMIXfssc0709_Meth_Bin006</strain>
    </source>
</reference>
<evidence type="ECO:0000313" key="4">
    <source>
        <dbReference type="Proteomes" id="UP000091929"/>
    </source>
</evidence>
<dbReference type="EMBL" id="LNGE01000033">
    <property type="protein sequence ID" value="KYC45038.1"/>
    <property type="molecule type" value="Genomic_DNA"/>
</dbReference>
<dbReference type="EMBL" id="LNJC01000035">
    <property type="protein sequence ID" value="KYC49466.1"/>
    <property type="molecule type" value="Genomic_DNA"/>
</dbReference>
<protein>
    <submittedName>
        <fullName evidence="1">Uncharacterized protein</fullName>
    </submittedName>
</protein>
<organism evidence="1 5">
    <name type="scientific">Candidatus Methanofastidiosum methylothiophilum</name>
    <dbReference type="NCBI Taxonomy" id="1705564"/>
    <lineage>
        <taxon>Archaea</taxon>
        <taxon>Methanobacteriati</taxon>
        <taxon>Methanobacteriota</taxon>
        <taxon>Stenosarchaea group</taxon>
        <taxon>Candidatus Methanofastidiosia</taxon>
        <taxon>Candidatus Methanofastidiosales</taxon>
        <taxon>Candidatus Methanofastidiosaceae</taxon>
        <taxon>Candidatus Methanofastidiosum</taxon>
    </lineage>
</organism>
<accession>A0A150IJH3</accession>
<dbReference type="Proteomes" id="UP000092401">
    <property type="component" value="Unassembled WGS sequence"/>
</dbReference>
<dbReference type="EMBL" id="LNGF01000035">
    <property type="protein sequence ID" value="KYC47029.1"/>
    <property type="molecule type" value="Genomic_DNA"/>
</dbReference>
<evidence type="ECO:0000313" key="2">
    <source>
        <dbReference type="EMBL" id="KYC47029.1"/>
    </source>
</evidence>
<gene>
    <name evidence="1" type="ORF">APG10_01237</name>
    <name evidence="2" type="ORF">APG11_01469</name>
    <name evidence="3" type="ORF">APG12_01487</name>
</gene>
<evidence type="ECO:0000313" key="3">
    <source>
        <dbReference type="EMBL" id="KYC49466.1"/>
    </source>
</evidence>